<keyword evidence="4 12" id="KW-0479">Metal-binding</keyword>
<dbReference type="EC" id="3.5.1.25" evidence="2"/>
<comment type="pathway">
    <text evidence="8">Amino-sugar metabolism; N-acetylneuraminate degradation; D-fructose 6-phosphate from N-acetylneuraminate: step 4/5.</text>
</comment>
<dbReference type="Gene3D" id="3.20.20.140">
    <property type="entry name" value="Metal-dependent hydrolases"/>
    <property type="match status" value="1"/>
</dbReference>
<gene>
    <name evidence="14" type="ORF">SAMN04487861_10144</name>
</gene>
<dbReference type="SUPFAM" id="SSF51338">
    <property type="entry name" value="Composite domain of metallo-dependent hydrolases"/>
    <property type="match status" value="1"/>
</dbReference>
<dbReference type="OrthoDB" id="9776488at2"/>
<evidence type="ECO:0000256" key="1">
    <source>
        <dbReference type="ARBA" id="ARBA00010716"/>
    </source>
</evidence>
<feature type="binding site" evidence="11">
    <location>
        <position position="147"/>
    </location>
    <ligand>
        <name>substrate</name>
    </ligand>
</feature>
<dbReference type="CDD" id="cd00854">
    <property type="entry name" value="NagA"/>
    <property type="match status" value="1"/>
</dbReference>
<evidence type="ECO:0000313" key="15">
    <source>
        <dbReference type="Proteomes" id="UP000183639"/>
    </source>
</evidence>
<dbReference type="GO" id="GO:0046872">
    <property type="term" value="F:metal ion binding"/>
    <property type="evidence" value="ECO:0007669"/>
    <property type="project" value="UniProtKB-KW"/>
</dbReference>
<name>A0A1I3BLY0_SELRU</name>
<feature type="binding site" evidence="12">
    <location>
        <position position="198"/>
    </location>
    <ligand>
        <name>Zn(2+)</name>
        <dbReference type="ChEBI" id="CHEBI:29105"/>
    </ligand>
</feature>
<evidence type="ECO:0000256" key="3">
    <source>
        <dbReference type="ARBA" id="ARBA00018029"/>
    </source>
</evidence>
<dbReference type="InterPro" id="IPR032466">
    <property type="entry name" value="Metal_Hydrolase"/>
</dbReference>
<evidence type="ECO:0000256" key="4">
    <source>
        <dbReference type="ARBA" id="ARBA00022723"/>
    </source>
</evidence>
<evidence type="ECO:0000256" key="9">
    <source>
        <dbReference type="PIRNR" id="PIRNR038994"/>
    </source>
</evidence>
<evidence type="ECO:0000313" key="14">
    <source>
        <dbReference type="EMBL" id="SFH62781.1"/>
    </source>
</evidence>
<dbReference type="Proteomes" id="UP000183639">
    <property type="component" value="Unassembled WGS sequence"/>
</dbReference>
<organism evidence="14 15">
    <name type="scientific">Selenomonas ruminantium</name>
    <dbReference type="NCBI Taxonomy" id="971"/>
    <lineage>
        <taxon>Bacteria</taxon>
        <taxon>Bacillati</taxon>
        <taxon>Bacillota</taxon>
        <taxon>Negativicutes</taxon>
        <taxon>Selenomonadales</taxon>
        <taxon>Selenomonadaceae</taxon>
        <taxon>Selenomonas</taxon>
    </lineage>
</organism>
<evidence type="ECO:0000256" key="10">
    <source>
        <dbReference type="PIRSR" id="PIRSR038994-1"/>
    </source>
</evidence>
<feature type="binding site" evidence="11">
    <location>
        <position position="254"/>
    </location>
    <ligand>
        <name>substrate</name>
    </ligand>
</feature>
<dbReference type="InterPro" id="IPR003764">
    <property type="entry name" value="GlcNAc_6-P_deAcase"/>
</dbReference>
<dbReference type="EMBL" id="FOQK01000001">
    <property type="protein sequence ID" value="SFH62781.1"/>
    <property type="molecule type" value="Genomic_DNA"/>
</dbReference>
<evidence type="ECO:0000259" key="13">
    <source>
        <dbReference type="Pfam" id="PF01979"/>
    </source>
</evidence>
<evidence type="ECO:0000256" key="12">
    <source>
        <dbReference type="PIRSR" id="PIRSR038994-3"/>
    </source>
</evidence>
<dbReference type="PANTHER" id="PTHR11113">
    <property type="entry name" value="N-ACETYLGLUCOSAMINE-6-PHOSPHATE DEACETYLASE"/>
    <property type="match status" value="1"/>
</dbReference>
<dbReference type="AlphaFoldDB" id="A0A1I3BLY0"/>
<evidence type="ECO:0000256" key="2">
    <source>
        <dbReference type="ARBA" id="ARBA00011899"/>
    </source>
</evidence>
<feature type="binding site" evidence="12">
    <location>
        <position position="136"/>
    </location>
    <ligand>
        <name>Zn(2+)</name>
        <dbReference type="ChEBI" id="CHEBI:29105"/>
    </ligand>
</feature>
<feature type="domain" description="Amidohydrolase-related" evidence="13">
    <location>
        <begin position="57"/>
        <end position="381"/>
    </location>
</feature>
<feature type="binding site" evidence="11">
    <location>
        <begin position="223"/>
        <end position="224"/>
    </location>
    <ligand>
        <name>substrate</name>
    </ligand>
</feature>
<comment type="catalytic activity">
    <reaction evidence="7">
        <text>N-acetyl-D-glucosamine 6-phosphate + H2O = D-glucosamine 6-phosphate + acetate</text>
        <dbReference type="Rhea" id="RHEA:22936"/>
        <dbReference type="ChEBI" id="CHEBI:15377"/>
        <dbReference type="ChEBI" id="CHEBI:30089"/>
        <dbReference type="ChEBI" id="CHEBI:57513"/>
        <dbReference type="ChEBI" id="CHEBI:58725"/>
        <dbReference type="EC" id="3.5.1.25"/>
    </reaction>
</comment>
<protein>
    <recommendedName>
        <fullName evidence="3">N-acetylglucosamine-6-phosphate deacetylase</fullName>
        <ecNumber evidence="2">3.5.1.25</ecNumber>
    </recommendedName>
</protein>
<evidence type="ECO:0000256" key="6">
    <source>
        <dbReference type="ARBA" id="ARBA00023277"/>
    </source>
</evidence>
<evidence type="ECO:0000256" key="7">
    <source>
        <dbReference type="ARBA" id="ARBA00047647"/>
    </source>
</evidence>
<dbReference type="FunFam" id="3.20.20.140:FF:000004">
    <property type="entry name" value="N-acetylglucosamine-6-phosphate deacetylase"/>
    <property type="match status" value="1"/>
</dbReference>
<evidence type="ECO:0000256" key="8">
    <source>
        <dbReference type="ARBA" id="ARBA00060590"/>
    </source>
</evidence>
<dbReference type="PIRSF" id="PIRSF038994">
    <property type="entry name" value="NagA"/>
    <property type="match status" value="1"/>
</dbReference>
<accession>A0A1I3BLY0</accession>
<feature type="active site" description="Proton donor/acceptor" evidence="10">
    <location>
        <position position="277"/>
    </location>
</feature>
<sequence length="384" mass="40720">MIAIINGRFILPDAKGDFAIVTDKAILCEGERIADIVDAQEAAALPAESIIDAGGGYVAPGFLNVHVHGCDGMDTMDDDAQALPRMARLQAKTGVTGFLPTTMTCAWTEVETAFAHIRQCMQKQPEGARVLGAHMEGPFISPAKKGAQAEENIRQADFSLVEPWQDVVRIITLAPEELPDPAFVASCEQAGITVSIGHTAADYDTVMDAIENHGVHHITHLYNAMTPFHHRNPGVVGAALDSAANCEIIADNVHAHPAAQRLLYRAKGGRHIILITDSLRACGIGDGPSELGGQAVFVKGELATLADGTIAGSVATMNRCVAHFWENTGAPLPLVIEMVTKTPAQELGLYEELGSLAVGKRADIVIFDDAVGIQRTIIGGKSLD</sequence>
<dbReference type="InterPro" id="IPR011059">
    <property type="entry name" value="Metal-dep_hydrolase_composite"/>
</dbReference>
<dbReference type="SUPFAM" id="SSF51556">
    <property type="entry name" value="Metallo-dependent hydrolases"/>
    <property type="match status" value="1"/>
</dbReference>
<keyword evidence="5 9" id="KW-0378">Hydrolase</keyword>
<keyword evidence="6 9" id="KW-0119">Carbohydrate metabolism</keyword>
<proteinExistence type="inferred from homology"/>
<feature type="binding site" evidence="11">
    <location>
        <begin position="310"/>
        <end position="312"/>
    </location>
    <ligand>
        <name>substrate</name>
    </ligand>
</feature>
<dbReference type="GO" id="GO:0008448">
    <property type="term" value="F:N-acetylglucosamine-6-phosphate deacetylase activity"/>
    <property type="evidence" value="ECO:0007669"/>
    <property type="project" value="UniProtKB-EC"/>
</dbReference>
<evidence type="ECO:0000256" key="11">
    <source>
        <dbReference type="PIRSR" id="PIRSR038994-2"/>
    </source>
</evidence>
<dbReference type="InterPro" id="IPR006680">
    <property type="entry name" value="Amidohydro-rel"/>
</dbReference>
<dbReference type="RefSeq" id="WP_075441342.1">
    <property type="nucleotide sequence ID" value="NZ_FOQK01000001.1"/>
</dbReference>
<feature type="binding site" evidence="12">
    <location>
        <position position="220"/>
    </location>
    <ligand>
        <name>Zn(2+)</name>
        <dbReference type="ChEBI" id="CHEBI:29105"/>
    </ligand>
</feature>
<dbReference type="NCBIfam" id="TIGR00221">
    <property type="entry name" value="nagA"/>
    <property type="match status" value="1"/>
</dbReference>
<feature type="binding site" evidence="11">
    <location>
        <position position="231"/>
    </location>
    <ligand>
        <name>substrate</name>
    </ligand>
</feature>
<comment type="similarity">
    <text evidence="1 9">Belongs to the metallo-dependent hydrolases superfamily. NagA family.</text>
</comment>
<comment type="cofactor">
    <cofactor evidence="12">
        <name>a divalent metal cation</name>
        <dbReference type="ChEBI" id="CHEBI:60240"/>
    </cofactor>
    <text evidence="12">Binds 1 divalent metal cation per subunit.</text>
</comment>
<evidence type="ECO:0000256" key="5">
    <source>
        <dbReference type="ARBA" id="ARBA00022801"/>
    </source>
</evidence>
<dbReference type="Pfam" id="PF01979">
    <property type="entry name" value="Amidohydro_1"/>
    <property type="match status" value="1"/>
</dbReference>
<dbReference type="PANTHER" id="PTHR11113:SF14">
    <property type="entry name" value="N-ACETYLGLUCOSAMINE-6-PHOSPHATE DEACETYLASE"/>
    <property type="match status" value="1"/>
</dbReference>
<dbReference type="GO" id="GO:0006046">
    <property type="term" value="P:N-acetylglucosamine catabolic process"/>
    <property type="evidence" value="ECO:0007669"/>
    <property type="project" value="TreeGrafter"/>
</dbReference>
<reference evidence="14 15" key="1">
    <citation type="submission" date="2016-10" db="EMBL/GenBank/DDBJ databases">
        <authorList>
            <person name="de Groot N.N."/>
        </authorList>
    </citation>
    <scope>NUCLEOTIDE SEQUENCE [LARGE SCALE GENOMIC DNA]</scope>
    <source>
        <strain evidence="14 15">Z108</strain>
    </source>
</reference>
<dbReference type="Gene3D" id="2.30.40.10">
    <property type="entry name" value="Urease, subunit C, domain 1"/>
    <property type="match status" value="1"/>
</dbReference>